<dbReference type="PROSITE" id="PS50949">
    <property type="entry name" value="HTH_GNTR"/>
    <property type="match status" value="1"/>
</dbReference>
<accession>A0AAE3D2S8</accession>
<dbReference type="SUPFAM" id="SSF48008">
    <property type="entry name" value="GntR ligand-binding domain-like"/>
    <property type="match status" value="1"/>
</dbReference>
<dbReference type="SMART" id="SM00895">
    <property type="entry name" value="FCD"/>
    <property type="match status" value="1"/>
</dbReference>
<evidence type="ECO:0000313" key="7">
    <source>
        <dbReference type="Proteomes" id="UP001196509"/>
    </source>
</evidence>
<dbReference type="InterPro" id="IPR036390">
    <property type="entry name" value="WH_DNA-bd_sf"/>
</dbReference>
<dbReference type="InterPro" id="IPR000524">
    <property type="entry name" value="Tscrpt_reg_HTH_GntR"/>
</dbReference>
<comment type="caution">
    <text evidence="6">The sequence shown here is derived from an EMBL/GenBank/DDBJ whole genome shotgun (WGS) entry which is preliminary data.</text>
</comment>
<dbReference type="InterPro" id="IPR011711">
    <property type="entry name" value="GntR_C"/>
</dbReference>
<proteinExistence type="predicted"/>
<organism evidence="6 7">
    <name type="scientific">Flavimaribacter sediminis</name>
    <dbReference type="NCBI Taxonomy" id="2865987"/>
    <lineage>
        <taxon>Bacteria</taxon>
        <taxon>Pseudomonadati</taxon>
        <taxon>Pseudomonadota</taxon>
        <taxon>Alphaproteobacteria</taxon>
        <taxon>Hyphomicrobiales</taxon>
        <taxon>Rhizobiaceae</taxon>
        <taxon>Flavimaribacter</taxon>
    </lineage>
</organism>
<dbReference type="Proteomes" id="UP001196509">
    <property type="component" value="Unassembled WGS sequence"/>
</dbReference>
<dbReference type="GO" id="GO:0003677">
    <property type="term" value="F:DNA binding"/>
    <property type="evidence" value="ECO:0007669"/>
    <property type="project" value="UniProtKB-KW"/>
</dbReference>
<dbReference type="Gene3D" id="1.10.10.10">
    <property type="entry name" value="Winged helix-like DNA-binding domain superfamily/Winged helix DNA-binding domain"/>
    <property type="match status" value="1"/>
</dbReference>
<evidence type="ECO:0000256" key="4">
    <source>
        <dbReference type="SAM" id="MobiDB-lite"/>
    </source>
</evidence>
<keyword evidence="2" id="KW-0238">DNA-binding</keyword>
<keyword evidence="3" id="KW-0804">Transcription</keyword>
<protein>
    <submittedName>
        <fullName evidence="6">GntR family transcriptional regulator</fullName>
    </submittedName>
</protein>
<evidence type="ECO:0000256" key="1">
    <source>
        <dbReference type="ARBA" id="ARBA00023015"/>
    </source>
</evidence>
<dbReference type="EMBL" id="JAICBX010000005">
    <property type="protein sequence ID" value="MBW8640104.1"/>
    <property type="molecule type" value="Genomic_DNA"/>
</dbReference>
<dbReference type="CDD" id="cd07377">
    <property type="entry name" value="WHTH_GntR"/>
    <property type="match status" value="1"/>
</dbReference>
<dbReference type="SUPFAM" id="SSF46785">
    <property type="entry name" value="Winged helix' DNA-binding domain"/>
    <property type="match status" value="1"/>
</dbReference>
<dbReference type="InterPro" id="IPR008920">
    <property type="entry name" value="TF_FadR/GntR_C"/>
</dbReference>
<sequence>MNQDGGAAVRREATDSAAGNLDTPTSDQRALAILRRMIVDGSIVPGEKVTEVGIAALLDMSRTPVRLALKTLEVEGFIRKRDGRGYTVVQIELEDVSKAYEVRGVLEGLAAKLLAHKGLGEDVERKLSRSIATSERIIASDIPYEDRIEAYQKANTLFHETIMHSCGNDYLPFTLAKLESLPMLKIGSVAFNRKNVERELLRLTVGHTQHMIVFDALKSGDGQRAEAMMREHANATLGYAELFAL</sequence>
<keyword evidence="7" id="KW-1185">Reference proteome</keyword>
<name>A0AAE3D2S8_9HYPH</name>
<dbReference type="Pfam" id="PF07729">
    <property type="entry name" value="FCD"/>
    <property type="match status" value="1"/>
</dbReference>
<dbReference type="RefSeq" id="WP_220230822.1">
    <property type="nucleotide sequence ID" value="NZ_JAICBX010000005.1"/>
</dbReference>
<gene>
    <name evidence="6" type="ORF">K1W69_23115</name>
</gene>
<feature type="domain" description="HTH gntR-type" evidence="5">
    <location>
        <begin position="24"/>
        <end position="91"/>
    </location>
</feature>
<keyword evidence="1" id="KW-0805">Transcription regulation</keyword>
<dbReference type="AlphaFoldDB" id="A0AAE3D2S8"/>
<dbReference type="SMART" id="SM00345">
    <property type="entry name" value="HTH_GNTR"/>
    <property type="match status" value="1"/>
</dbReference>
<dbReference type="PANTHER" id="PTHR43537:SF51">
    <property type="entry name" value="HTH-TYPE TRANSCRIPTIONAL REGULATOR LGOR-RELATED"/>
    <property type="match status" value="1"/>
</dbReference>
<dbReference type="Pfam" id="PF00392">
    <property type="entry name" value="GntR"/>
    <property type="match status" value="1"/>
</dbReference>
<evidence type="ECO:0000256" key="3">
    <source>
        <dbReference type="ARBA" id="ARBA00023163"/>
    </source>
</evidence>
<dbReference type="PANTHER" id="PTHR43537">
    <property type="entry name" value="TRANSCRIPTIONAL REGULATOR, GNTR FAMILY"/>
    <property type="match status" value="1"/>
</dbReference>
<feature type="region of interest" description="Disordered" evidence="4">
    <location>
        <begin position="1"/>
        <end position="23"/>
    </location>
</feature>
<evidence type="ECO:0000259" key="5">
    <source>
        <dbReference type="PROSITE" id="PS50949"/>
    </source>
</evidence>
<evidence type="ECO:0000256" key="2">
    <source>
        <dbReference type="ARBA" id="ARBA00023125"/>
    </source>
</evidence>
<dbReference type="Gene3D" id="1.20.120.530">
    <property type="entry name" value="GntR ligand-binding domain-like"/>
    <property type="match status" value="1"/>
</dbReference>
<reference evidence="6" key="1">
    <citation type="submission" date="2021-08" db="EMBL/GenBank/DDBJ databases">
        <title>Hoeflea bacterium WL0058 sp. nov., isolated from the sediment.</title>
        <authorList>
            <person name="Wang L."/>
            <person name="Zhang D."/>
        </authorList>
    </citation>
    <scope>NUCLEOTIDE SEQUENCE</scope>
    <source>
        <strain evidence="6">WL0058</strain>
    </source>
</reference>
<evidence type="ECO:0000313" key="6">
    <source>
        <dbReference type="EMBL" id="MBW8640104.1"/>
    </source>
</evidence>
<dbReference type="GO" id="GO:0003700">
    <property type="term" value="F:DNA-binding transcription factor activity"/>
    <property type="evidence" value="ECO:0007669"/>
    <property type="project" value="InterPro"/>
</dbReference>
<dbReference type="InterPro" id="IPR036388">
    <property type="entry name" value="WH-like_DNA-bd_sf"/>
</dbReference>